<keyword evidence="1" id="KW-0812">Transmembrane</keyword>
<evidence type="ECO:0000313" key="3">
    <source>
        <dbReference type="Proteomes" id="UP000198287"/>
    </source>
</evidence>
<accession>A0A226DRF4</accession>
<keyword evidence="1" id="KW-1133">Transmembrane helix</keyword>
<keyword evidence="1" id="KW-0472">Membrane</keyword>
<reference evidence="2 3" key="1">
    <citation type="submission" date="2015-12" db="EMBL/GenBank/DDBJ databases">
        <title>The genome of Folsomia candida.</title>
        <authorList>
            <person name="Faddeeva A."/>
            <person name="Derks M.F."/>
            <person name="Anvar Y."/>
            <person name="Smit S."/>
            <person name="Van Straalen N."/>
            <person name="Roelofs D."/>
        </authorList>
    </citation>
    <scope>NUCLEOTIDE SEQUENCE [LARGE SCALE GENOMIC DNA]</scope>
    <source>
        <strain evidence="2 3">VU population</strain>
        <tissue evidence="2">Whole body</tissue>
    </source>
</reference>
<feature type="transmembrane region" description="Helical" evidence="1">
    <location>
        <begin position="217"/>
        <end position="238"/>
    </location>
</feature>
<dbReference type="AlphaFoldDB" id="A0A226DRF4"/>
<sequence length="393" mass="45200">MPKKGKSAISKFPQIRGTLISREIWDLFSTFQTKYGKISIIPYSVNKYDGAVALSSKNGFLLKAIHLWVWFHSMICVHNLATNVTWTKSSVNVVRIFSLVWYVMFSVSIIGTSWTISFQPAVVSTILNCILHLDRQFSDFKIPIPTMRSSRGLELIVHLALYASLAYPIVLSCLCVWLNVDSMQPYLSPRSRLIYMICIPVRIILPILVLIELPKSSIVLLILSKIIGTCSTQAVLALRMRIKFDRKLLLDSIKLYWEIVLFHEYVNQMFCWHSVPPLILFGCRHIVLLNYGTIRLRGIISNLYYSVVPLVTLIAYMFPVTLLPEEVRVHEGSIEFLATVRRQEPLTKYERRVIYSMRRVGIRCGQFGVMSTTWAVKMMEIILNYTATMLLTF</sequence>
<dbReference type="EMBL" id="LNIX01000012">
    <property type="protein sequence ID" value="OXA48092.1"/>
    <property type="molecule type" value="Genomic_DNA"/>
</dbReference>
<organism evidence="2 3">
    <name type="scientific">Folsomia candida</name>
    <name type="common">Springtail</name>
    <dbReference type="NCBI Taxonomy" id="158441"/>
    <lineage>
        <taxon>Eukaryota</taxon>
        <taxon>Metazoa</taxon>
        <taxon>Ecdysozoa</taxon>
        <taxon>Arthropoda</taxon>
        <taxon>Hexapoda</taxon>
        <taxon>Collembola</taxon>
        <taxon>Entomobryomorpha</taxon>
        <taxon>Isotomoidea</taxon>
        <taxon>Isotomidae</taxon>
        <taxon>Proisotominae</taxon>
        <taxon>Folsomia</taxon>
    </lineage>
</organism>
<feature type="transmembrane region" description="Helical" evidence="1">
    <location>
        <begin position="192"/>
        <end position="211"/>
    </location>
</feature>
<feature type="transmembrane region" description="Helical" evidence="1">
    <location>
        <begin position="93"/>
        <end position="116"/>
    </location>
</feature>
<feature type="transmembrane region" description="Helical" evidence="1">
    <location>
        <begin position="303"/>
        <end position="323"/>
    </location>
</feature>
<name>A0A226DRF4_FOLCA</name>
<protein>
    <recommendedName>
        <fullName evidence="4">Gustatory receptor</fullName>
    </recommendedName>
</protein>
<evidence type="ECO:0000313" key="2">
    <source>
        <dbReference type="EMBL" id="OXA48092.1"/>
    </source>
</evidence>
<feature type="transmembrane region" description="Helical" evidence="1">
    <location>
        <begin position="155"/>
        <end position="180"/>
    </location>
</feature>
<keyword evidence="3" id="KW-1185">Reference proteome</keyword>
<evidence type="ECO:0008006" key="4">
    <source>
        <dbReference type="Google" id="ProtNLM"/>
    </source>
</evidence>
<evidence type="ECO:0000256" key="1">
    <source>
        <dbReference type="SAM" id="Phobius"/>
    </source>
</evidence>
<gene>
    <name evidence="2" type="ORF">Fcan01_17347</name>
</gene>
<proteinExistence type="predicted"/>
<comment type="caution">
    <text evidence="2">The sequence shown here is derived from an EMBL/GenBank/DDBJ whole genome shotgun (WGS) entry which is preliminary data.</text>
</comment>
<dbReference type="Proteomes" id="UP000198287">
    <property type="component" value="Unassembled WGS sequence"/>
</dbReference>